<dbReference type="AlphaFoldDB" id="A0A8J2JN35"/>
<comment type="caution">
    <text evidence="3">The sequence shown here is derived from an EMBL/GenBank/DDBJ whole genome shotgun (WGS) entry which is preliminary data.</text>
</comment>
<evidence type="ECO:0000313" key="4">
    <source>
        <dbReference type="Proteomes" id="UP000708208"/>
    </source>
</evidence>
<dbReference type="InterPro" id="IPR013694">
    <property type="entry name" value="VIT"/>
</dbReference>
<keyword evidence="4" id="KW-1185">Reference proteome</keyword>
<reference evidence="3" key="1">
    <citation type="submission" date="2021-06" db="EMBL/GenBank/DDBJ databases">
        <authorList>
            <person name="Hodson N. C."/>
            <person name="Mongue J. A."/>
            <person name="Jaron S. K."/>
        </authorList>
    </citation>
    <scope>NUCLEOTIDE SEQUENCE</scope>
</reference>
<dbReference type="PROSITE" id="PS50234">
    <property type="entry name" value="VWFA"/>
    <property type="match status" value="1"/>
</dbReference>
<evidence type="ECO:0000259" key="1">
    <source>
        <dbReference type="PROSITE" id="PS50234"/>
    </source>
</evidence>
<organism evidence="3 4">
    <name type="scientific">Allacma fusca</name>
    <dbReference type="NCBI Taxonomy" id="39272"/>
    <lineage>
        <taxon>Eukaryota</taxon>
        <taxon>Metazoa</taxon>
        <taxon>Ecdysozoa</taxon>
        <taxon>Arthropoda</taxon>
        <taxon>Hexapoda</taxon>
        <taxon>Collembola</taxon>
        <taxon>Symphypleona</taxon>
        <taxon>Sminthuridae</taxon>
        <taxon>Allacma</taxon>
    </lineage>
</organism>
<dbReference type="Pfam" id="PF08487">
    <property type="entry name" value="VIT"/>
    <property type="match status" value="1"/>
</dbReference>
<evidence type="ECO:0008006" key="5">
    <source>
        <dbReference type="Google" id="ProtNLM"/>
    </source>
</evidence>
<proteinExistence type="predicted"/>
<feature type="domain" description="VWFA" evidence="1">
    <location>
        <begin position="298"/>
        <end position="470"/>
    </location>
</feature>
<dbReference type="PANTHER" id="PTHR45737">
    <property type="entry name" value="VON WILLEBRAND FACTOR A DOMAIN-CONTAINING PROTEIN 5A"/>
    <property type="match status" value="1"/>
</dbReference>
<dbReference type="OrthoDB" id="8279752at2759"/>
<evidence type="ECO:0000259" key="2">
    <source>
        <dbReference type="PROSITE" id="PS51468"/>
    </source>
</evidence>
<feature type="domain" description="VIT" evidence="2">
    <location>
        <begin position="26"/>
        <end position="154"/>
    </location>
</feature>
<gene>
    <name evidence="3" type="ORF">AFUS01_LOCUS11068</name>
</gene>
<dbReference type="SMART" id="SM00609">
    <property type="entry name" value="VIT"/>
    <property type="match status" value="1"/>
</dbReference>
<dbReference type="Pfam" id="PF13768">
    <property type="entry name" value="VWA_3"/>
    <property type="match status" value="1"/>
</dbReference>
<dbReference type="EMBL" id="CAJVCH010084013">
    <property type="protein sequence ID" value="CAG7721882.1"/>
    <property type="molecule type" value="Genomic_DNA"/>
</dbReference>
<dbReference type="Proteomes" id="UP000708208">
    <property type="component" value="Unassembled WGS sequence"/>
</dbReference>
<evidence type="ECO:0000313" key="3">
    <source>
        <dbReference type="EMBL" id="CAG7721882.1"/>
    </source>
</evidence>
<dbReference type="SMART" id="SM00327">
    <property type="entry name" value="VWA"/>
    <property type="match status" value="1"/>
</dbReference>
<sequence length="931" mass="101586">MTVQKPSKMFGNDFGTHKGVECGLCTIIKKEEWVTEIHPIPLVSVDVVASVVHAVSQVEVTQVFINKEEQPIEAIYYFPIDSNGAVTHFEAEIEGRKIKGIAKAHEEAKEEYEKAIESHQTAFLGEENKPDIFKVKIGFLKPGSQAKIVLGYVSEVKNEKDSSAIRFFIPTTVAPRYVPKRLDDEKSEDLKKMQFSESSPAPITIKVNVSIQGEIKTIESPTHKITVSSQGPIPTKENWTKAAIELSGKTTDMDRDFVLLITPTDTHKPRLYLEKLETSLAVMAHLIPSFKLDEQNAELIFVLDRSGSMQGQSIDLAKKALTLFLHSLPADCYFNIVGFGSTYKFLFPKSVKYDDDSLKKAVAHAKELYADMGGTEILEPLKEIFSAESVPGYLRQIFVITDGEVGNTEEVIGITKAKAHESRVFTLGIGDGASHHLVEGIAQAGGGTSAFVTYNEAVDKKVLQQLKDALQPSLTNVQIKWEGVTPLSQKAPATVPINKEKTLMGYGKPVETETVEKSSAVLNDAAPVKKSYLQAPEKVPPIFDGSQLVILGVFDNPEEKPTGAVITADSPDGPLSVQLELSDANDVGQTGMIHKLAAIKVVREIELKVAALGFDRYNVEGDNERKKQEAVYKAEIIEIAVKQGIASKYTSFVAVDTSVDNKTPDNWAMQTRLVPSQLAHGWHGMSSSRMRFMSPSACFRSQSYSSPALSSNTPISFGAPMSYGGGRRKAKLLKSSAAPSAFSFGSASAGGAGLRSTPQLSSLLGSASVCSAQPQMLMRCSAPVTCFGGPIVCDNSDTSCEDYNRSGVDVMLHDALPEKMELCSDDTSEPKDVLHEIISFQSFDGSFKWEDALIQSLGVVINTVKQDAEKNGWDLNAWATALAVTFFSEKLVDQKDSWELVVNKATKWLKKSFPSLVDAMVALAKHHIKST</sequence>
<dbReference type="PROSITE" id="PS51468">
    <property type="entry name" value="VIT"/>
    <property type="match status" value="1"/>
</dbReference>
<accession>A0A8J2JN35</accession>
<name>A0A8J2JN35_9HEXA</name>
<dbReference type="PANTHER" id="PTHR45737:SF6">
    <property type="entry name" value="VON WILLEBRAND FACTOR A DOMAIN-CONTAINING PROTEIN 5A"/>
    <property type="match status" value="1"/>
</dbReference>
<dbReference type="InterPro" id="IPR002035">
    <property type="entry name" value="VWF_A"/>
</dbReference>
<protein>
    <recommendedName>
        <fullName evidence="5">von Willebrand factor A domain-containing protein 5A</fullName>
    </recommendedName>
</protein>